<name>A0A7C5YYT7_9CREN</name>
<comment type="caution">
    <text evidence="1">The sequence shown here is derived from an EMBL/GenBank/DDBJ whole genome shotgun (WGS) entry which is preliminary data.</text>
</comment>
<organism evidence="1">
    <name type="scientific">Ignisphaera aggregans</name>
    <dbReference type="NCBI Taxonomy" id="334771"/>
    <lineage>
        <taxon>Archaea</taxon>
        <taxon>Thermoproteota</taxon>
        <taxon>Thermoprotei</taxon>
        <taxon>Desulfurococcales</taxon>
        <taxon>Desulfurococcaceae</taxon>
        <taxon>Ignisphaera</taxon>
    </lineage>
</organism>
<protein>
    <submittedName>
        <fullName evidence="1">Uncharacterized protein</fullName>
    </submittedName>
</protein>
<proteinExistence type="predicted"/>
<dbReference type="EMBL" id="DRUB01000061">
    <property type="protein sequence ID" value="HHR95880.1"/>
    <property type="molecule type" value="Genomic_DNA"/>
</dbReference>
<gene>
    <name evidence="1" type="ORF">ENL47_03445</name>
</gene>
<evidence type="ECO:0000313" key="1">
    <source>
        <dbReference type="EMBL" id="HHR95880.1"/>
    </source>
</evidence>
<sequence>MEKIVIFREVQIPFPLIGIPVSNYFNTYIATPSNLRCILKVRLNLKKHCGEQYSNEDDVNKHPNVFKYYILKRLNMVLDRINRECVEGDIDLKCNDRLPLVIILPVVECEIFKKILSIDNTNYTYLFNVFSELDMKILNIDPGYLRALRCSYLFKTLCISRGYEDIIHNVAPLLSIEKINEHQCNHENCLYINNPYDEYTLSLLFKLMSHIISQLVQGIDIKIEIKIRNLIKLAHIIECEIVKSSLGIRIDYPVYNNEYLYKIITDVSHIVLYKITLS</sequence>
<reference evidence="1" key="1">
    <citation type="journal article" date="2020" name="mSystems">
        <title>Genome- and Community-Level Interaction Insights into Carbon Utilization and Element Cycling Functions of Hydrothermarchaeota in Hydrothermal Sediment.</title>
        <authorList>
            <person name="Zhou Z."/>
            <person name="Liu Y."/>
            <person name="Xu W."/>
            <person name="Pan J."/>
            <person name="Luo Z.H."/>
            <person name="Li M."/>
        </authorList>
    </citation>
    <scope>NUCLEOTIDE SEQUENCE [LARGE SCALE GENOMIC DNA]</scope>
    <source>
        <strain evidence="1">SpSt-1</strain>
    </source>
</reference>
<dbReference type="AlphaFoldDB" id="A0A7C5YYT7"/>
<accession>A0A7C5YYT7</accession>